<evidence type="ECO:0000259" key="1">
    <source>
        <dbReference type="PROSITE" id="PS51340"/>
    </source>
</evidence>
<dbReference type="SUPFAM" id="SSF50800">
    <property type="entry name" value="PK beta-barrel domain-like"/>
    <property type="match status" value="1"/>
</dbReference>
<protein>
    <submittedName>
        <fullName evidence="2">MOSC domain-containing protein</fullName>
    </submittedName>
</protein>
<proteinExistence type="predicted"/>
<keyword evidence="3" id="KW-1185">Reference proteome</keyword>
<dbReference type="InterPro" id="IPR011037">
    <property type="entry name" value="Pyrv_Knase-like_insert_dom_sf"/>
</dbReference>
<evidence type="ECO:0000313" key="3">
    <source>
        <dbReference type="Proteomes" id="UP001519887"/>
    </source>
</evidence>
<dbReference type="Proteomes" id="UP001519887">
    <property type="component" value="Unassembled WGS sequence"/>
</dbReference>
<dbReference type="InterPro" id="IPR052353">
    <property type="entry name" value="Benzoxazolinone_Detox_Enz"/>
</dbReference>
<reference evidence="2 3" key="1">
    <citation type="submission" date="2021-07" db="EMBL/GenBank/DDBJ databases">
        <title>Paenibacillus radiodurans sp. nov., isolated from the southeastern edge of Tengger Desert.</title>
        <authorList>
            <person name="Zhang G."/>
        </authorList>
    </citation>
    <scope>NUCLEOTIDE SEQUENCE [LARGE SCALE GENOMIC DNA]</scope>
    <source>
        <strain evidence="2 3">CCM 7311</strain>
    </source>
</reference>
<feature type="domain" description="MOSC" evidence="1">
    <location>
        <begin position="32"/>
        <end position="166"/>
    </location>
</feature>
<evidence type="ECO:0000313" key="2">
    <source>
        <dbReference type="EMBL" id="MBW7459428.1"/>
    </source>
</evidence>
<dbReference type="EMBL" id="JAHZIK010001639">
    <property type="protein sequence ID" value="MBW7459428.1"/>
    <property type="molecule type" value="Genomic_DNA"/>
</dbReference>
<dbReference type="Gene3D" id="2.40.33.20">
    <property type="entry name" value="PK beta-barrel domain-like"/>
    <property type="match status" value="1"/>
</dbReference>
<feature type="non-terminal residue" evidence="2">
    <location>
        <position position="182"/>
    </location>
</feature>
<dbReference type="PROSITE" id="PS51340">
    <property type="entry name" value="MOSC"/>
    <property type="match status" value="1"/>
</dbReference>
<comment type="caution">
    <text evidence="2">The sequence shown here is derived from an EMBL/GenBank/DDBJ whole genome shotgun (WGS) entry which is preliminary data.</text>
</comment>
<dbReference type="Pfam" id="PF03473">
    <property type="entry name" value="MOSC"/>
    <property type="match status" value="1"/>
</dbReference>
<organism evidence="2 3">
    <name type="scientific">Paenibacillus sepulcri</name>
    <dbReference type="NCBI Taxonomy" id="359917"/>
    <lineage>
        <taxon>Bacteria</taxon>
        <taxon>Bacillati</taxon>
        <taxon>Bacillota</taxon>
        <taxon>Bacilli</taxon>
        <taxon>Bacillales</taxon>
        <taxon>Paenibacillaceae</taxon>
        <taxon>Paenibacillus</taxon>
    </lineage>
</organism>
<dbReference type="PANTHER" id="PTHR30212">
    <property type="entry name" value="PROTEIN YIIM"/>
    <property type="match status" value="1"/>
</dbReference>
<name>A0ABS7CER4_9BACL</name>
<dbReference type="InterPro" id="IPR005302">
    <property type="entry name" value="MoCF_Sase_C"/>
</dbReference>
<gene>
    <name evidence="2" type="ORF">K0U00_35770</name>
</gene>
<dbReference type="PANTHER" id="PTHR30212:SF4">
    <property type="entry name" value="MOSC DOMAIN-CONTAINING PROTEIN"/>
    <property type="match status" value="1"/>
</dbReference>
<sequence length="182" mass="19564">MSVIGQLLSLNIALPVAVLHGSREVETGIFKKPSSRPLYLAKTGLDGDGQADLINHGGEDKAVCVYSSVHYPYWASEWGKDAEAGAFGENFTVSRITEQSICIGDIVRAGEAVVQVSQPRQPCFKLGIKHGLPKLPLQVQQTGYSGFYFRVLQEGIVAAGDELVLASRHPAGVTIAEANRIM</sequence>
<accession>A0ABS7CER4</accession>